<feature type="domain" description="Reverse transcriptase RNase H-like" evidence="7">
    <location>
        <begin position="124"/>
        <end position="210"/>
    </location>
</feature>
<dbReference type="SUPFAM" id="SSF56672">
    <property type="entry name" value="DNA/RNA polymerases"/>
    <property type="match status" value="1"/>
</dbReference>
<keyword evidence="9" id="KW-1185">Reference proteome</keyword>
<dbReference type="PANTHER" id="PTHR34072">
    <property type="entry name" value="ENZYMATIC POLYPROTEIN-RELATED"/>
    <property type="match status" value="1"/>
</dbReference>
<name>A0AAF0TM16_SOLVR</name>
<keyword evidence="1" id="KW-0808">Transferase</keyword>
<gene>
    <name evidence="8" type="ORF">MTR67_017664</name>
</gene>
<dbReference type="Proteomes" id="UP001234989">
    <property type="component" value="Chromosome 4"/>
</dbReference>
<keyword evidence="2" id="KW-0548">Nucleotidyltransferase</keyword>
<evidence type="ECO:0000256" key="6">
    <source>
        <dbReference type="ARBA" id="ARBA00022918"/>
    </source>
</evidence>
<organism evidence="8 9">
    <name type="scientific">Solanum verrucosum</name>
    <dbReference type="NCBI Taxonomy" id="315347"/>
    <lineage>
        <taxon>Eukaryota</taxon>
        <taxon>Viridiplantae</taxon>
        <taxon>Streptophyta</taxon>
        <taxon>Embryophyta</taxon>
        <taxon>Tracheophyta</taxon>
        <taxon>Spermatophyta</taxon>
        <taxon>Magnoliopsida</taxon>
        <taxon>eudicotyledons</taxon>
        <taxon>Gunneridae</taxon>
        <taxon>Pentapetalae</taxon>
        <taxon>asterids</taxon>
        <taxon>lamiids</taxon>
        <taxon>Solanales</taxon>
        <taxon>Solanaceae</taxon>
        <taxon>Solanoideae</taxon>
        <taxon>Solaneae</taxon>
        <taxon>Solanum</taxon>
    </lineage>
</organism>
<keyword evidence="3" id="KW-0540">Nuclease</keyword>
<evidence type="ECO:0000313" key="8">
    <source>
        <dbReference type="EMBL" id="WMV24279.1"/>
    </source>
</evidence>
<evidence type="ECO:0000256" key="2">
    <source>
        <dbReference type="ARBA" id="ARBA00022695"/>
    </source>
</evidence>
<dbReference type="AlphaFoldDB" id="A0AAF0TM16"/>
<evidence type="ECO:0000313" key="9">
    <source>
        <dbReference type="Proteomes" id="UP001234989"/>
    </source>
</evidence>
<keyword evidence="4" id="KW-0255">Endonuclease</keyword>
<dbReference type="GO" id="GO:0003964">
    <property type="term" value="F:RNA-directed DNA polymerase activity"/>
    <property type="evidence" value="ECO:0007669"/>
    <property type="project" value="UniProtKB-KW"/>
</dbReference>
<dbReference type="CDD" id="cd09274">
    <property type="entry name" value="RNase_HI_RT_Ty3"/>
    <property type="match status" value="1"/>
</dbReference>
<dbReference type="InterPro" id="IPR041373">
    <property type="entry name" value="RT_RNaseH"/>
</dbReference>
<evidence type="ECO:0000256" key="4">
    <source>
        <dbReference type="ARBA" id="ARBA00022759"/>
    </source>
</evidence>
<dbReference type="InterPro" id="IPR043502">
    <property type="entry name" value="DNA/RNA_pol_sf"/>
</dbReference>
<dbReference type="GO" id="GO:0004519">
    <property type="term" value="F:endonuclease activity"/>
    <property type="evidence" value="ECO:0007669"/>
    <property type="project" value="UniProtKB-KW"/>
</dbReference>
<evidence type="ECO:0000256" key="3">
    <source>
        <dbReference type="ARBA" id="ARBA00022722"/>
    </source>
</evidence>
<dbReference type="Pfam" id="PF17917">
    <property type="entry name" value="RT_RNaseH"/>
    <property type="match status" value="1"/>
</dbReference>
<protein>
    <recommendedName>
        <fullName evidence="7">Reverse transcriptase RNase H-like domain-containing protein</fullName>
    </recommendedName>
</protein>
<keyword evidence="6" id="KW-0695">RNA-directed DNA polymerase</keyword>
<reference evidence="8" key="1">
    <citation type="submission" date="2023-08" db="EMBL/GenBank/DDBJ databases">
        <title>A de novo genome assembly of Solanum verrucosum Schlechtendal, a Mexican diploid species geographically isolated from the other diploid A-genome species in potato relatives.</title>
        <authorList>
            <person name="Hosaka K."/>
        </authorList>
    </citation>
    <scope>NUCLEOTIDE SEQUENCE</scope>
    <source>
        <tissue evidence="8">Young leaves</tissue>
    </source>
</reference>
<dbReference type="EMBL" id="CP133615">
    <property type="protein sequence ID" value="WMV24279.1"/>
    <property type="molecule type" value="Genomic_DNA"/>
</dbReference>
<accession>A0AAF0TM16</accession>
<proteinExistence type="predicted"/>
<dbReference type="GO" id="GO:0016787">
    <property type="term" value="F:hydrolase activity"/>
    <property type="evidence" value="ECO:0007669"/>
    <property type="project" value="UniProtKB-KW"/>
</dbReference>
<evidence type="ECO:0000256" key="5">
    <source>
        <dbReference type="ARBA" id="ARBA00022801"/>
    </source>
</evidence>
<keyword evidence="5" id="KW-0378">Hydrolase</keyword>
<evidence type="ECO:0000256" key="1">
    <source>
        <dbReference type="ARBA" id="ARBA00022679"/>
    </source>
</evidence>
<evidence type="ECO:0000259" key="7">
    <source>
        <dbReference type="Pfam" id="PF17917"/>
    </source>
</evidence>
<dbReference type="PANTHER" id="PTHR34072:SF59">
    <property type="entry name" value="CCHC-TYPE INTEGRASE"/>
    <property type="match status" value="1"/>
</dbReference>
<sequence length="241" mass="27285">MNNQGVHDNPIGDNLGDGVELQPPGVVNVHAQVHGVESKGPIVLPHLPLGHTFVVTSSLMQILTTRGLFSGLASEYPYGHMAKLRSVCKSYVGRPELDICLEVFLTVANVRTRIIPTCGPRSLGHGLGGLLIQKVKVIAYASRLLKTHEKNYPTHNLELVTMVFVLKFSRHYLYGVHCKVFIYHRSLQYMFTQRDLNLRNRRWLEFSKDYDMTMLYYPWKANIVVDALSRKTFCMGSLVTI</sequence>